<evidence type="ECO:0000256" key="2">
    <source>
        <dbReference type="PROSITE-ProRule" id="PRU01360"/>
    </source>
</evidence>
<dbReference type="InterPro" id="IPR012910">
    <property type="entry name" value="Plug_dom"/>
</dbReference>
<evidence type="ECO:0000259" key="3">
    <source>
        <dbReference type="Pfam" id="PF07715"/>
    </source>
</evidence>
<dbReference type="GO" id="GO:0009279">
    <property type="term" value="C:cell outer membrane"/>
    <property type="evidence" value="ECO:0007669"/>
    <property type="project" value="UniProtKB-SubCell"/>
</dbReference>
<feature type="domain" description="TonB-dependent receptor plug" evidence="3">
    <location>
        <begin position="108"/>
        <end position="223"/>
    </location>
</feature>
<dbReference type="Gene3D" id="2.60.40.1120">
    <property type="entry name" value="Carboxypeptidase-like, regulatory domain"/>
    <property type="match status" value="1"/>
</dbReference>
<dbReference type="InterPro" id="IPR008969">
    <property type="entry name" value="CarboxyPept-like_regulatory"/>
</dbReference>
<keyword evidence="2" id="KW-0998">Cell outer membrane</keyword>
<proteinExistence type="inferred from homology"/>
<comment type="subcellular location">
    <subcellularLocation>
        <location evidence="2">Cell outer membrane</location>
        <topology evidence="2">Multi-pass membrane protein</topology>
    </subcellularLocation>
</comment>
<evidence type="ECO:0000313" key="5">
    <source>
        <dbReference type="Proteomes" id="UP000032900"/>
    </source>
</evidence>
<protein>
    <submittedName>
        <fullName evidence="4">TonB-dependent receptor</fullName>
    </submittedName>
</protein>
<dbReference type="Gene3D" id="2.170.130.10">
    <property type="entry name" value="TonB-dependent receptor, plug domain"/>
    <property type="match status" value="1"/>
</dbReference>
<dbReference type="InterPro" id="IPR037066">
    <property type="entry name" value="Plug_dom_sf"/>
</dbReference>
<gene>
    <name evidence="4" type="ORF">JCM15548_11650</name>
</gene>
<dbReference type="PROSITE" id="PS52016">
    <property type="entry name" value="TONB_DEPENDENT_REC_3"/>
    <property type="match status" value="1"/>
</dbReference>
<dbReference type="InterPro" id="IPR023997">
    <property type="entry name" value="TonB-dep_OMP_SusC/RagA_CS"/>
</dbReference>
<comment type="similarity">
    <text evidence="2">Belongs to the TonB-dependent receptor family.</text>
</comment>
<keyword evidence="5" id="KW-1185">Reference proteome</keyword>
<comment type="caution">
    <text evidence="4">The sequence shown here is derived from an EMBL/GenBank/DDBJ whole genome shotgun (WGS) entry which is preliminary data.</text>
</comment>
<keyword evidence="1" id="KW-0732">Signal</keyword>
<dbReference type="PANTHER" id="PTHR30069:SF29">
    <property type="entry name" value="HEMOGLOBIN AND HEMOGLOBIN-HAPTOGLOBIN-BINDING PROTEIN 1-RELATED"/>
    <property type="match status" value="1"/>
</dbReference>
<dbReference type="STRING" id="1236989.JCM15548_11650"/>
<organism evidence="4 5">
    <name type="scientific">Geofilum rubicundum JCM 15548</name>
    <dbReference type="NCBI Taxonomy" id="1236989"/>
    <lineage>
        <taxon>Bacteria</taxon>
        <taxon>Pseudomonadati</taxon>
        <taxon>Bacteroidota</taxon>
        <taxon>Bacteroidia</taxon>
        <taxon>Marinilabiliales</taxon>
        <taxon>Marinilabiliaceae</taxon>
        <taxon>Geofilum</taxon>
    </lineage>
</organism>
<dbReference type="SUPFAM" id="SSF56935">
    <property type="entry name" value="Porins"/>
    <property type="match status" value="1"/>
</dbReference>
<keyword evidence="2" id="KW-0812">Transmembrane</keyword>
<dbReference type="GO" id="GO:0015344">
    <property type="term" value="F:siderophore uptake transmembrane transporter activity"/>
    <property type="evidence" value="ECO:0007669"/>
    <property type="project" value="TreeGrafter"/>
</dbReference>
<dbReference type="NCBIfam" id="TIGR04057">
    <property type="entry name" value="SusC_RagA_signa"/>
    <property type="match status" value="1"/>
</dbReference>
<keyword evidence="2" id="KW-0472">Membrane</keyword>
<keyword evidence="4" id="KW-0675">Receptor</keyword>
<dbReference type="Pfam" id="PF13715">
    <property type="entry name" value="CarbopepD_reg_2"/>
    <property type="match status" value="1"/>
</dbReference>
<evidence type="ECO:0000313" key="4">
    <source>
        <dbReference type="EMBL" id="GAO29462.1"/>
    </source>
</evidence>
<sequence>MVFLWGAVGSLYAQEREVSGTVIDSQGVPVPGVNIVIKASPSVGVISDMDGQYQISVPDENTVLVFSFIGFQVEEIPVSGRSVIDVTMREDMMGLDEVVVVGYGVQKRSDVTGSMVSVGEEELNVRPVSNALEALQGRAAGVDITSNERPGEIGNITIRGMRSMVQNSSGDYIGNTPLYVVDGIPLMSSSAIETLNPRDIESIDILKDASATAIYGSRGANGVVLVTTKKGKAGQLNINYAGTLTTETIQDKAPMMNASDYITWRRWAYHNMDPEAYPRGDQLQ</sequence>
<accession>A0A0E9LV67</accession>
<dbReference type="GO" id="GO:0044718">
    <property type="term" value="P:siderophore transmembrane transport"/>
    <property type="evidence" value="ECO:0007669"/>
    <property type="project" value="TreeGrafter"/>
</dbReference>
<dbReference type="Proteomes" id="UP000032900">
    <property type="component" value="Unassembled WGS sequence"/>
</dbReference>
<evidence type="ECO:0000256" key="1">
    <source>
        <dbReference type="ARBA" id="ARBA00022729"/>
    </source>
</evidence>
<dbReference type="EMBL" id="BAZW01000009">
    <property type="protein sequence ID" value="GAO29462.1"/>
    <property type="molecule type" value="Genomic_DNA"/>
</dbReference>
<name>A0A0E9LV67_9BACT</name>
<dbReference type="InterPro" id="IPR039426">
    <property type="entry name" value="TonB-dep_rcpt-like"/>
</dbReference>
<keyword evidence="2" id="KW-1134">Transmembrane beta strand</keyword>
<dbReference type="SUPFAM" id="SSF49464">
    <property type="entry name" value="Carboxypeptidase regulatory domain-like"/>
    <property type="match status" value="1"/>
</dbReference>
<keyword evidence="2" id="KW-0813">Transport</keyword>
<dbReference type="AlphaFoldDB" id="A0A0E9LV67"/>
<dbReference type="PANTHER" id="PTHR30069">
    <property type="entry name" value="TONB-DEPENDENT OUTER MEMBRANE RECEPTOR"/>
    <property type="match status" value="1"/>
</dbReference>
<reference evidence="4 5" key="1">
    <citation type="journal article" date="2015" name="Microbes Environ.">
        <title>Distribution and evolution of nitrogen fixation genes in the phylum bacteroidetes.</title>
        <authorList>
            <person name="Inoue J."/>
            <person name="Oshima K."/>
            <person name="Suda W."/>
            <person name="Sakamoto M."/>
            <person name="Iino T."/>
            <person name="Noda S."/>
            <person name="Hongoh Y."/>
            <person name="Hattori M."/>
            <person name="Ohkuma M."/>
        </authorList>
    </citation>
    <scope>NUCLEOTIDE SEQUENCE [LARGE SCALE GENOMIC DNA]</scope>
    <source>
        <strain evidence="4">JCM 15548</strain>
    </source>
</reference>
<dbReference type="Pfam" id="PF07715">
    <property type="entry name" value="Plug"/>
    <property type="match status" value="1"/>
</dbReference>